<keyword evidence="3 7" id="KW-0812">Transmembrane</keyword>
<keyword evidence="5 7" id="KW-0472">Membrane</keyword>
<keyword evidence="4 7" id="KW-1133">Transmembrane helix</keyword>
<dbReference type="OrthoDB" id="9770036at2"/>
<comment type="similarity">
    <text evidence="6">Belongs to the ABC-4 integral membrane protein family.</text>
</comment>
<keyword evidence="2" id="KW-1003">Cell membrane</keyword>
<dbReference type="eggNOG" id="COG0577">
    <property type="taxonomic scope" value="Bacteria"/>
</dbReference>
<evidence type="ECO:0000256" key="4">
    <source>
        <dbReference type="ARBA" id="ARBA00022989"/>
    </source>
</evidence>
<dbReference type="STRING" id="765912.Thimo_1430"/>
<feature type="transmembrane region" description="Helical" evidence="7">
    <location>
        <begin position="361"/>
        <end position="381"/>
    </location>
</feature>
<feature type="transmembrane region" description="Helical" evidence="7">
    <location>
        <begin position="271"/>
        <end position="299"/>
    </location>
</feature>
<dbReference type="AlphaFoldDB" id="L0GW51"/>
<dbReference type="HOGENOM" id="CLU_000604_8_0_6"/>
<dbReference type="Proteomes" id="UP000010816">
    <property type="component" value="Chromosome"/>
</dbReference>
<evidence type="ECO:0000259" key="8">
    <source>
        <dbReference type="Pfam" id="PF02687"/>
    </source>
</evidence>
<dbReference type="PANTHER" id="PTHR30572:SF4">
    <property type="entry name" value="ABC TRANSPORTER PERMEASE YTRF"/>
    <property type="match status" value="1"/>
</dbReference>
<evidence type="ECO:0000256" key="1">
    <source>
        <dbReference type="ARBA" id="ARBA00004651"/>
    </source>
</evidence>
<accession>L0GW51</accession>
<dbReference type="InterPro" id="IPR025857">
    <property type="entry name" value="MacB_PCD"/>
</dbReference>
<feature type="domain" description="MacB-like periplasmic core" evidence="9">
    <location>
        <begin position="21"/>
        <end position="242"/>
    </location>
</feature>
<evidence type="ECO:0000313" key="11">
    <source>
        <dbReference type="Proteomes" id="UP000010816"/>
    </source>
</evidence>
<dbReference type="Pfam" id="PF12704">
    <property type="entry name" value="MacB_PCD"/>
    <property type="match status" value="1"/>
</dbReference>
<evidence type="ECO:0000256" key="3">
    <source>
        <dbReference type="ARBA" id="ARBA00022692"/>
    </source>
</evidence>
<organism evidence="10 11">
    <name type="scientific">Thioflavicoccus mobilis 8321</name>
    <dbReference type="NCBI Taxonomy" id="765912"/>
    <lineage>
        <taxon>Bacteria</taxon>
        <taxon>Pseudomonadati</taxon>
        <taxon>Pseudomonadota</taxon>
        <taxon>Gammaproteobacteria</taxon>
        <taxon>Chromatiales</taxon>
        <taxon>Chromatiaceae</taxon>
        <taxon>Thioflavicoccus</taxon>
    </lineage>
</organism>
<reference evidence="10 11" key="1">
    <citation type="submission" date="2011-09" db="EMBL/GenBank/DDBJ databases">
        <title>Complete sequence of chromosome of Thioflavicoccus mobilis 8321.</title>
        <authorList>
            <consortium name="US DOE Joint Genome Institute"/>
            <person name="Lucas S."/>
            <person name="Han J."/>
            <person name="Lapidus A."/>
            <person name="Cheng J.-F."/>
            <person name="Goodwin L."/>
            <person name="Pitluck S."/>
            <person name="Peters L."/>
            <person name="Ovchinnikova G."/>
            <person name="Lu M."/>
            <person name="Detter J.C."/>
            <person name="Han C."/>
            <person name="Tapia R."/>
            <person name="Land M."/>
            <person name="Hauser L."/>
            <person name="Kyrpides N."/>
            <person name="Ivanova N."/>
            <person name="Pagani I."/>
            <person name="Vogl K."/>
            <person name="Liu Z."/>
            <person name="Imhoff J."/>
            <person name="Thiel V."/>
            <person name="Frigaard N.-U."/>
            <person name="Bryant D."/>
            <person name="Woyke T."/>
        </authorList>
    </citation>
    <scope>NUCLEOTIDE SEQUENCE [LARGE SCALE GENOMIC DNA]</scope>
    <source>
        <strain evidence="10 11">8321</strain>
    </source>
</reference>
<comment type="subcellular location">
    <subcellularLocation>
        <location evidence="1">Cell membrane</location>
        <topology evidence="1">Multi-pass membrane protein</topology>
    </subcellularLocation>
</comment>
<evidence type="ECO:0000256" key="6">
    <source>
        <dbReference type="ARBA" id="ARBA00038076"/>
    </source>
</evidence>
<evidence type="ECO:0000256" key="2">
    <source>
        <dbReference type="ARBA" id="ARBA00022475"/>
    </source>
</evidence>
<dbReference type="InterPro" id="IPR050250">
    <property type="entry name" value="Macrolide_Exporter_MacB"/>
</dbReference>
<feature type="domain" description="ABC3 transporter permease C-terminal" evidence="8">
    <location>
        <begin position="280"/>
        <end position="392"/>
    </location>
</feature>
<dbReference type="Pfam" id="PF02687">
    <property type="entry name" value="FtsX"/>
    <property type="match status" value="1"/>
</dbReference>
<evidence type="ECO:0000256" key="5">
    <source>
        <dbReference type="ARBA" id="ARBA00023136"/>
    </source>
</evidence>
<sequence length="399" mass="42290">MKAKDFLRLSLSAIASQSLRSFLTALGIAVGIAAVVLLTAIGEGVHRFILSEFIGFGTNLISVTPGKTTTTGSIGGIVTNVRPLTIDDALALERVRGVKAVLPLVQGNAPVKVANLSRRTTVQGVGHQMPELWQIDVANGRFLPADNPNHARQFVVLGSRMAKELFAKRSPLGELIHIGGERYRVIGIMKPKGQMLGVDLDDTAFIPTARAMAMFNQEGLMEIILLFQKAMDPQIVVERIRDTLTRIHGSEDFTITTQDEMLNKLGSILNIITLAIGGLGGISLIVGGVGILTIMTISVGERTAEIGLLRAVGARRRHILLMFLLEAIGLSTLGGAAGLIIGAGGAWLLGLLLPTLPVHVSAFYALLAVAVAFMIGLVAGVTPARNAAQLDPVEALRTE</sequence>
<protein>
    <submittedName>
        <fullName evidence="10">ABC-type antimicrobial peptide transport system, permease component</fullName>
    </submittedName>
</protein>
<dbReference type="PATRIC" id="fig|765912.4.peg.1400"/>
<feature type="transmembrane region" description="Helical" evidence="7">
    <location>
        <begin position="320"/>
        <end position="349"/>
    </location>
</feature>
<keyword evidence="11" id="KW-1185">Reference proteome</keyword>
<evidence type="ECO:0000259" key="9">
    <source>
        <dbReference type="Pfam" id="PF12704"/>
    </source>
</evidence>
<gene>
    <name evidence="10" type="ORF">Thimo_1430</name>
</gene>
<name>L0GW51_9GAMM</name>
<dbReference type="InterPro" id="IPR003838">
    <property type="entry name" value="ABC3_permease_C"/>
</dbReference>
<proteinExistence type="inferred from homology"/>
<evidence type="ECO:0000256" key="7">
    <source>
        <dbReference type="SAM" id="Phobius"/>
    </source>
</evidence>
<dbReference type="RefSeq" id="WP_015280363.1">
    <property type="nucleotide sequence ID" value="NC_019940.1"/>
</dbReference>
<dbReference type="GO" id="GO:0022857">
    <property type="term" value="F:transmembrane transporter activity"/>
    <property type="evidence" value="ECO:0007669"/>
    <property type="project" value="TreeGrafter"/>
</dbReference>
<evidence type="ECO:0000313" key="10">
    <source>
        <dbReference type="EMBL" id="AGA90221.1"/>
    </source>
</evidence>
<dbReference type="KEGG" id="tmb:Thimo_1430"/>
<feature type="transmembrane region" description="Helical" evidence="7">
    <location>
        <begin position="21"/>
        <end position="41"/>
    </location>
</feature>
<dbReference type="GO" id="GO:0005886">
    <property type="term" value="C:plasma membrane"/>
    <property type="evidence" value="ECO:0007669"/>
    <property type="project" value="UniProtKB-SubCell"/>
</dbReference>
<dbReference type="EMBL" id="CP003051">
    <property type="protein sequence ID" value="AGA90221.1"/>
    <property type="molecule type" value="Genomic_DNA"/>
</dbReference>
<dbReference type="PANTHER" id="PTHR30572">
    <property type="entry name" value="MEMBRANE COMPONENT OF TRANSPORTER-RELATED"/>
    <property type="match status" value="1"/>
</dbReference>